<dbReference type="AlphaFoldDB" id="A0A392SRJ5"/>
<dbReference type="EMBL" id="LXQA010419816">
    <property type="protein sequence ID" value="MCI50655.1"/>
    <property type="molecule type" value="Genomic_DNA"/>
</dbReference>
<dbReference type="Proteomes" id="UP000265520">
    <property type="component" value="Unassembled WGS sequence"/>
</dbReference>
<evidence type="ECO:0000313" key="1">
    <source>
        <dbReference type="EMBL" id="MCI50655.1"/>
    </source>
</evidence>
<comment type="caution">
    <text evidence="1">The sequence shown here is derived from an EMBL/GenBank/DDBJ whole genome shotgun (WGS) entry which is preliminary data.</text>
</comment>
<accession>A0A392SRJ5</accession>
<keyword evidence="2" id="KW-1185">Reference proteome</keyword>
<proteinExistence type="predicted"/>
<organism evidence="1 2">
    <name type="scientific">Trifolium medium</name>
    <dbReference type="NCBI Taxonomy" id="97028"/>
    <lineage>
        <taxon>Eukaryota</taxon>
        <taxon>Viridiplantae</taxon>
        <taxon>Streptophyta</taxon>
        <taxon>Embryophyta</taxon>
        <taxon>Tracheophyta</taxon>
        <taxon>Spermatophyta</taxon>
        <taxon>Magnoliopsida</taxon>
        <taxon>eudicotyledons</taxon>
        <taxon>Gunneridae</taxon>
        <taxon>Pentapetalae</taxon>
        <taxon>rosids</taxon>
        <taxon>fabids</taxon>
        <taxon>Fabales</taxon>
        <taxon>Fabaceae</taxon>
        <taxon>Papilionoideae</taxon>
        <taxon>50 kb inversion clade</taxon>
        <taxon>NPAAA clade</taxon>
        <taxon>Hologalegina</taxon>
        <taxon>IRL clade</taxon>
        <taxon>Trifolieae</taxon>
        <taxon>Trifolium</taxon>
    </lineage>
</organism>
<protein>
    <submittedName>
        <fullName evidence="1">Uncharacterized protein</fullName>
    </submittedName>
</protein>
<sequence>LGLVPPPSNPPLHVDDFQNQTIPLHLMIQALPCLSSFLPSF</sequence>
<name>A0A392SRJ5_9FABA</name>
<reference evidence="1 2" key="1">
    <citation type="journal article" date="2018" name="Front. Plant Sci.">
        <title>Red Clover (Trifolium pratense) and Zigzag Clover (T. medium) - A Picture of Genomic Similarities and Differences.</title>
        <authorList>
            <person name="Dluhosova J."/>
            <person name="Istvanek J."/>
            <person name="Nedelnik J."/>
            <person name="Repkova J."/>
        </authorList>
    </citation>
    <scope>NUCLEOTIDE SEQUENCE [LARGE SCALE GENOMIC DNA]</scope>
    <source>
        <strain evidence="2">cv. 10/8</strain>
        <tissue evidence="1">Leaf</tissue>
    </source>
</reference>
<evidence type="ECO:0000313" key="2">
    <source>
        <dbReference type="Proteomes" id="UP000265520"/>
    </source>
</evidence>
<feature type="non-terminal residue" evidence="1">
    <location>
        <position position="1"/>
    </location>
</feature>